<reference evidence="8" key="1">
    <citation type="submission" date="2016-10" db="EMBL/GenBank/DDBJ databases">
        <authorList>
            <person name="Varghese N."/>
            <person name="Submissions S."/>
        </authorList>
    </citation>
    <scope>NUCLEOTIDE SEQUENCE [LARGE SCALE GENOMIC DNA]</scope>
    <source>
        <strain evidence="8">XBD2006</strain>
    </source>
</reference>
<feature type="transmembrane region" description="Helical" evidence="5">
    <location>
        <begin position="106"/>
        <end position="134"/>
    </location>
</feature>
<dbReference type="GO" id="GO:0140359">
    <property type="term" value="F:ABC-type transporter activity"/>
    <property type="evidence" value="ECO:0007669"/>
    <property type="project" value="InterPro"/>
</dbReference>
<evidence type="ECO:0000256" key="3">
    <source>
        <dbReference type="ARBA" id="ARBA00022989"/>
    </source>
</evidence>
<evidence type="ECO:0000256" key="2">
    <source>
        <dbReference type="ARBA" id="ARBA00022692"/>
    </source>
</evidence>
<dbReference type="OrthoDB" id="9776218at2"/>
<feature type="transmembrane region" description="Helical" evidence="5">
    <location>
        <begin position="234"/>
        <end position="256"/>
    </location>
</feature>
<evidence type="ECO:0000256" key="1">
    <source>
        <dbReference type="ARBA" id="ARBA00004141"/>
    </source>
</evidence>
<proteinExistence type="inferred from homology"/>
<keyword evidence="4 5" id="KW-0472">Membrane</keyword>
<comment type="similarity">
    <text evidence="5">Belongs to the ABC-2 integral membrane protein family.</text>
</comment>
<evidence type="ECO:0000259" key="6">
    <source>
        <dbReference type="PROSITE" id="PS51012"/>
    </source>
</evidence>
<dbReference type="PANTHER" id="PTHR43229">
    <property type="entry name" value="NODULATION PROTEIN J"/>
    <property type="match status" value="1"/>
</dbReference>
<evidence type="ECO:0000256" key="5">
    <source>
        <dbReference type="RuleBase" id="RU361157"/>
    </source>
</evidence>
<gene>
    <name evidence="7" type="ORF">SAMN02910451_02802</name>
</gene>
<protein>
    <recommendedName>
        <fullName evidence="5">Transport permease protein</fullName>
    </recommendedName>
</protein>
<keyword evidence="2 5" id="KW-0812">Transmembrane</keyword>
<dbReference type="Pfam" id="PF01061">
    <property type="entry name" value="ABC2_membrane"/>
    <property type="match status" value="1"/>
</dbReference>
<organism evidence="7 8">
    <name type="scientific">Butyrivibrio hungatei</name>
    <dbReference type="NCBI Taxonomy" id="185008"/>
    <lineage>
        <taxon>Bacteria</taxon>
        <taxon>Bacillati</taxon>
        <taxon>Bacillota</taxon>
        <taxon>Clostridia</taxon>
        <taxon>Lachnospirales</taxon>
        <taxon>Lachnospiraceae</taxon>
        <taxon>Butyrivibrio</taxon>
    </lineage>
</organism>
<evidence type="ECO:0000313" key="7">
    <source>
        <dbReference type="EMBL" id="SCY48600.1"/>
    </source>
</evidence>
<dbReference type="InterPro" id="IPR013525">
    <property type="entry name" value="ABC2_TM"/>
</dbReference>
<dbReference type="AlphaFoldDB" id="A0A1G5GBG3"/>
<sequence length="269" mass="30494">MKNFIKVLIAECHKQHRNYFNNMLIYVSLFLWPLLSFMASYYSYKAFDVEGSIVSYISGGNMPVFLLIGYMGMSFFRSVVQSAWHFSQERQGGTLEYIYLSPASRIAVIFGNALSSVFEGSVAMVVFGMLLIFYNKAALNINLFGLMAVIPIFLCASLCWGAFMNACFLYSRDSDFLFTVLEEPMEIFAGVKIPVNIFPQWARLISCIFPLTYALEALRQVTLNAAGIGDMKKVFIISIIIILVLFSATLITIYVVERHMRKTGNFILF</sequence>
<accession>A0A1G5GBG3</accession>
<evidence type="ECO:0000256" key="4">
    <source>
        <dbReference type="ARBA" id="ARBA00023136"/>
    </source>
</evidence>
<dbReference type="PROSITE" id="PS51012">
    <property type="entry name" value="ABC_TM2"/>
    <property type="match status" value="1"/>
</dbReference>
<evidence type="ECO:0000313" key="8">
    <source>
        <dbReference type="Proteomes" id="UP000183047"/>
    </source>
</evidence>
<feature type="transmembrane region" description="Helical" evidence="5">
    <location>
        <begin position="23"/>
        <end position="44"/>
    </location>
</feature>
<comment type="subcellular location">
    <subcellularLocation>
        <location evidence="5">Cell membrane</location>
        <topology evidence="5">Multi-pass membrane protein</topology>
    </subcellularLocation>
    <subcellularLocation>
        <location evidence="1">Membrane</location>
        <topology evidence="1">Multi-pass membrane protein</topology>
    </subcellularLocation>
</comment>
<dbReference type="InterPro" id="IPR047817">
    <property type="entry name" value="ABC2_TM_bact-type"/>
</dbReference>
<dbReference type="InterPro" id="IPR051784">
    <property type="entry name" value="Nod_factor_ABC_transporter"/>
</dbReference>
<dbReference type="RefSeq" id="WP_074463200.1">
    <property type="nucleotide sequence ID" value="NZ_FMUR01000019.1"/>
</dbReference>
<comment type="caution">
    <text evidence="5">Lacks conserved residue(s) required for the propagation of feature annotation.</text>
</comment>
<dbReference type="GO" id="GO:0005886">
    <property type="term" value="C:plasma membrane"/>
    <property type="evidence" value="ECO:0007669"/>
    <property type="project" value="UniProtKB-SubCell"/>
</dbReference>
<keyword evidence="3 5" id="KW-1133">Transmembrane helix</keyword>
<dbReference type="PANTHER" id="PTHR43229:SF6">
    <property type="entry name" value="ABC-TYPE MULTIDRUG TRANSPORT SYSTEM, PERMEASE COMPONENT"/>
    <property type="match status" value="1"/>
</dbReference>
<feature type="transmembrane region" description="Helical" evidence="5">
    <location>
        <begin position="141"/>
        <end position="163"/>
    </location>
</feature>
<name>A0A1G5GBG3_9FIRM</name>
<keyword evidence="5" id="KW-0813">Transport</keyword>
<feature type="domain" description="ABC transmembrane type-2" evidence="6">
    <location>
        <begin position="24"/>
        <end position="263"/>
    </location>
</feature>
<keyword evidence="8" id="KW-1185">Reference proteome</keyword>
<dbReference type="Proteomes" id="UP000183047">
    <property type="component" value="Unassembled WGS sequence"/>
</dbReference>
<dbReference type="EMBL" id="FMUR01000019">
    <property type="protein sequence ID" value="SCY48600.1"/>
    <property type="molecule type" value="Genomic_DNA"/>
</dbReference>
<keyword evidence="5" id="KW-1003">Cell membrane</keyword>